<dbReference type="Proteomes" id="UP000663877">
    <property type="component" value="Unassembled WGS sequence"/>
</dbReference>
<dbReference type="InterPro" id="IPR019169">
    <property type="entry name" value="Transmembrane_26"/>
</dbReference>
<dbReference type="Proteomes" id="UP000663832">
    <property type="component" value="Unassembled WGS sequence"/>
</dbReference>
<comment type="caution">
    <text evidence="4">The sequence shown here is derived from an EMBL/GenBank/DDBJ whole genome shotgun (WGS) entry which is preliminary data.</text>
</comment>
<keyword evidence="2" id="KW-1133">Transmembrane helix</keyword>
<gene>
    <name evidence="3" type="ORF">BJG266_LOCUS16110</name>
    <name evidence="4" type="ORF">QVE165_LOCUS46907</name>
</gene>
<reference evidence="4" key="1">
    <citation type="submission" date="2021-02" db="EMBL/GenBank/DDBJ databases">
        <authorList>
            <person name="Nowell W R."/>
        </authorList>
    </citation>
    <scope>NUCLEOTIDE SEQUENCE</scope>
</reference>
<keyword evidence="5" id="KW-1185">Reference proteome</keyword>
<dbReference type="PANTHER" id="PTHR22168:SF3">
    <property type="entry name" value="TRANSMEMBRANE PROTEIN 26"/>
    <property type="match status" value="1"/>
</dbReference>
<dbReference type="EMBL" id="CAJNOI010000073">
    <property type="protein sequence ID" value="CAF1004345.1"/>
    <property type="molecule type" value="Genomic_DNA"/>
</dbReference>
<evidence type="ECO:0000256" key="2">
    <source>
        <dbReference type="SAM" id="Phobius"/>
    </source>
</evidence>
<protein>
    <recommendedName>
        <fullName evidence="6">Transmembrane protein</fullName>
    </recommendedName>
</protein>
<dbReference type="AlphaFoldDB" id="A0A815WTX0"/>
<feature type="transmembrane region" description="Helical" evidence="2">
    <location>
        <begin position="12"/>
        <end position="34"/>
    </location>
</feature>
<evidence type="ECO:0000313" key="4">
    <source>
        <dbReference type="EMBL" id="CAF1548824.1"/>
    </source>
</evidence>
<evidence type="ECO:0000313" key="3">
    <source>
        <dbReference type="EMBL" id="CAF1004345.1"/>
    </source>
</evidence>
<organism evidence="4 5">
    <name type="scientific">Adineta steineri</name>
    <dbReference type="NCBI Taxonomy" id="433720"/>
    <lineage>
        <taxon>Eukaryota</taxon>
        <taxon>Metazoa</taxon>
        <taxon>Spiralia</taxon>
        <taxon>Gnathifera</taxon>
        <taxon>Rotifera</taxon>
        <taxon>Eurotatoria</taxon>
        <taxon>Bdelloidea</taxon>
        <taxon>Adinetida</taxon>
        <taxon>Adinetidae</taxon>
        <taxon>Adineta</taxon>
    </lineage>
</organism>
<evidence type="ECO:0000256" key="1">
    <source>
        <dbReference type="SAM" id="MobiDB-lite"/>
    </source>
</evidence>
<dbReference type="Pfam" id="PF09772">
    <property type="entry name" value="Tmem26"/>
    <property type="match status" value="1"/>
</dbReference>
<feature type="transmembrane region" description="Helical" evidence="2">
    <location>
        <begin position="201"/>
        <end position="222"/>
    </location>
</feature>
<dbReference type="OrthoDB" id="10042902at2759"/>
<name>A0A815WTX0_9BILA</name>
<dbReference type="EMBL" id="CAJNOM010000716">
    <property type="protein sequence ID" value="CAF1548824.1"/>
    <property type="molecule type" value="Genomic_DNA"/>
</dbReference>
<proteinExistence type="predicted"/>
<feature type="transmembrane region" description="Helical" evidence="2">
    <location>
        <begin position="70"/>
        <end position="91"/>
    </location>
</feature>
<feature type="transmembrane region" description="Helical" evidence="2">
    <location>
        <begin position="234"/>
        <end position="256"/>
    </location>
</feature>
<dbReference type="PANTHER" id="PTHR22168">
    <property type="entry name" value="TMEM26 PROTEIN"/>
    <property type="match status" value="1"/>
</dbReference>
<feature type="region of interest" description="Disordered" evidence="1">
    <location>
        <begin position="345"/>
        <end position="364"/>
    </location>
</feature>
<accession>A0A815WTX0</accession>
<keyword evidence="2" id="KW-0812">Transmembrane</keyword>
<sequence>MKTKPIIVRHRFIRLIIAHILCAIHMSLSIYVLYSIKAKTYLYFIPMFGTILFGVEAIFSLALYRCKEYFRGFSILVFVYSITIIASIWVLELHRINELKQDGWKTVTISFHHIPTRFGDVQGPWVKPKDFLQNFKYIWSQVEIQVYLFLLLILRALLPKQDSISYFGKTNLLFNYFATGMDLLDFIDLLSYPQLYFNSRLVYATLCVWSISCLQFIIYVPEVKDNKLKELHSFLTNSLLVTFLMDLPFLIVRIYAIFGCGKHDYTSYFFVFKNIVVILLQIARIQAIIVERNQHRKNQLNQLTYIPQAPFNTRVKSQQSSIPLTNNNNNRTGGGARIIFSNYSQNNKRSRQPDDGQIKNFSNV</sequence>
<feature type="transmembrane region" description="Helical" evidence="2">
    <location>
        <begin position="40"/>
        <end position="63"/>
    </location>
</feature>
<feature type="transmembrane region" description="Helical" evidence="2">
    <location>
        <begin position="268"/>
        <end position="290"/>
    </location>
</feature>
<feature type="transmembrane region" description="Helical" evidence="2">
    <location>
        <begin position="170"/>
        <end position="189"/>
    </location>
</feature>
<feature type="transmembrane region" description="Helical" evidence="2">
    <location>
        <begin position="137"/>
        <end position="158"/>
    </location>
</feature>
<evidence type="ECO:0000313" key="5">
    <source>
        <dbReference type="Proteomes" id="UP000663832"/>
    </source>
</evidence>
<keyword evidence="2" id="KW-0472">Membrane</keyword>
<evidence type="ECO:0008006" key="6">
    <source>
        <dbReference type="Google" id="ProtNLM"/>
    </source>
</evidence>